<accession>A0A9X3RK09</accession>
<evidence type="ECO:0000259" key="3">
    <source>
        <dbReference type="PROSITE" id="PS50983"/>
    </source>
</evidence>
<dbReference type="Proteomes" id="UP001146468">
    <property type="component" value="Unassembled WGS sequence"/>
</dbReference>
<evidence type="ECO:0000256" key="2">
    <source>
        <dbReference type="SAM" id="SignalP"/>
    </source>
</evidence>
<keyword evidence="5" id="KW-1185">Reference proteome</keyword>
<dbReference type="PROSITE" id="PS50983">
    <property type="entry name" value="FE_B12_PBP"/>
    <property type="match status" value="1"/>
</dbReference>
<reference evidence="4" key="1">
    <citation type="submission" date="2022-02" db="EMBL/GenBank/DDBJ databases">
        <title>Corynebacterium sp. from urogenital microbiome.</title>
        <authorList>
            <person name="Cappelli E.A."/>
            <person name="Ribeiro T.G."/>
            <person name="Peixe L."/>
        </authorList>
    </citation>
    <scope>NUCLEOTIDE SEQUENCE</scope>
    <source>
        <strain evidence="4">C8Ua_172</strain>
    </source>
</reference>
<dbReference type="Pfam" id="PF01497">
    <property type="entry name" value="Peripla_BP_2"/>
    <property type="match status" value="1"/>
</dbReference>
<feature type="chain" id="PRO_5040733594" evidence="2">
    <location>
        <begin position="24"/>
        <end position="354"/>
    </location>
</feature>
<feature type="signal peptide" evidence="2">
    <location>
        <begin position="1"/>
        <end position="23"/>
    </location>
</feature>
<gene>
    <name evidence="4" type="ORF">L8U60_04465</name>
</gene>
<dbReference type="InterPro" id="IPR050902">
    <property type="entry name" value="ABC_Transporter_SBP"/>
</dbReference>
<evidence type="ECO:0000256" key="1">
    <source>
        <dbReference type="ARBA" id="ARBA00008814"/>
    </source>
</evidence>
<organism evidence="4 5">
    <name type="scientific">Corynebacterium meitnerae</name>
    <dbReference type="NCBI Taxonomy" id="2913498"/>
    <lineage>
        <taxon>Bacteria</taxon>
        <taxon>Bacillati</taxon>
        <taxon>Actinomycetota</taxon>
        <taxon>Actinomycetes</taxon>
        <taxon>Mycobacteriales</taxon>
        <taxon>Corynebacteriaceae</taxon>
        <taxon>Corynebacterium</taxon>
    </lineage>
</organism>
<evidence type="ECO:0000313" key="5">
    <source>
        <dbReference type="Proteomes" id="UP001146468"/>
    </source>
</evidence>
<dbReference type="SUPFAM" id="SSF53807">
    <property type="entry name" value="Helical backbone' metal receptor"/>
    <property type="match status" value="1"/>
</dbReference>
<protein>
    <submittedName>
        <fullName evidence="4">ABC transporter substrate-binding protein</fullName>
    </submittedName>
</protein>
<keyword evidence="2" id="KW-0732">Signal</keyword>
<dbReference type="EMBL" id="JAKMUS010000005">
    <property type="protein sequence ID" value="MCZ9293736.1"/>
    <property type="molecule type" value="Genomic_DNA"/>
</dbReference>
<feature type="domain" description="Fe/B12 periplasmic-binding" evidence="3">
    <location>
        <begin position="91"/>
        <end position="354"/>
    </location>
</feature>
<dbReference type="AlphaFoldDB" id="A0A9X3RK09"/>
<dbReference type="PANTHER" id="PTHR30535:SF4">
    <property type="entry name" value="HEMIN-BINDING PERIPLASMIC PROTEIN HMUT"/>
    <property type="match status" value="1"/>
</dbReference>
<dbReference type="Gene3D" id="3.40.50.1980">
    <property type="entry name" value="Nitrogenase molybdenum iron protein domain"/>
    <property type="match status" value="2"/>
</dbReference>
<name>A0A9X3RK09_9CORY</name>
<dbReference type="PROSITE" id="PS51257">
    <property type="entry name" value="PROKAR_LIPOPROTEIN"/>
    <property type="match status" value="1"/>
</dbReference>
<comment type="similarity">
    <text evidence="1">Belongs to the bacterial solute-binding protein 8 family.</text>
</comment>
<comment type="caution">
    <text evidence="4">The sequence shown here is derived from an EMBL/GenBank/DDBJ whole genome shotgun (WGS) entry which is preliminary data.</text>
</comment>
<dbReference type="PANTHER" id="PTHR30535">
    <property type="entry name" value="VITAMIN B12-BINDING PROTEIN"/>
    <property type="match status" value="1"/>
</dbReference>
<sequence length="354" mass="37509">MKKTLIGLVMAASLAFVSGCSSWDNPTSSQTQKLADSLNATQDPHQVQGVSRVDTLSEVEPVISNPKPALPVELTDADGYEVSVEDTSRILALDLYGTYTKILRGLGMTENIVGRTVSSTEKSLEHLPTVTEGGHTLNAEAILNLKPSLVIVDHSVGPEEAIDQIRNAGVTVVVMKPDRKLDSIGDDIRHLSSVVGLPNAGEELAERTEKELEEALAAIKNVIPDTPLRMSFLYARGTGGIFYLIGNGDHTQDLIEALGGVDVNSENGIGSPVPASPEALAEVNPELFIMMTGGLESTGNIEGLLQRPGVAQTDAGQNRRVLALPDGDSLAYGPQTPEMLLRAAHALYGGSDEN</sequence>
<dbReference type="InterPro" id="IPR002491">
    <property type="entry name" value="ABC_transptr_periplasmic_BD"/>
</dbReference>
<evidence type="ECO:0000313" key="4">
    <source>
        <dbReference type="EMBL" id="MCZ9293736.1"/>
    </source>
</evidence>
<proteinExistence type="inferred from homology"/>